<evidence type="ECO:0008006" key="4">
    <source>
        <dbReference type="Google" id="ProtNLM"/>
    </source>
</evidence>
<dbReference type="Proteomes" id="UP001206067">
    <property type="component" value="Unassembled WGS sequence"/>
</dbReference>
<keyword evidence="3" id="KW-1185">Reference proteome</keyword>
<feature type="transmembrane region" description="Helical" evidence="1">
    <location>
        <begin position="43"/>
        <end position="67"/>
    </location>
</feature>
<comment type="caution">
    <text evidence="2">The sequence shown here is derived from an EMBL/GenBank/DDBJ whole genome shotgun (WGS) entry which is preliminary data.</text>
</comment>
<dbReference type="EMBL" id="JANKHH010000003">
    <property type="protein sequence ID" value="MCR2833327.1"/>
    <property type="molecule type" value="Genomic_DNA"/>
</dbReference>
<reference evidence="2 3" key="1">
    <citation type="submission" date="2022-08" db="EMBL/GenBank/DDBJ databases">
        <title>Polyphasic taxonomy analysis of Qipengyuania sp.RS5-5.</title>
        <authorList>
            <person name="Xamxidin M."/>
            <person name="Wu M."/>
        </authorList>
    </citation>
    <scope>NUCLEOTIDE SEQUENCE [LARGE SCALE GENOMIC DNA]</scope>
    <source>
        <strain evidence="2 3">RS5-5</strain>
    </source>
</reference>
<gene>
    <name evidence="2" type="ORF">NSO95_05170</name>
</gene>
<keyword evidence="1" id="KW-0812">Transmembrane</keyword>
<keyword evidence="1" id="KW-1133">Transmembrane helix</keyword>
<dbReference type="RefSeq" id="WP_257595096.1">
    <property type="nucleotide sequence ID" value="NZ_JANKHH010000003.1"/>
</dbReference>
<keyword evidence="1" id="KW-0472">Membrane</keyword>
<evidence type="ECO:0000313" key="2">
    <source>
        <dbReference type="EMBL" id="MCR2833327.1"/>
    </source>
</evidence>
<proteinExistence type="predicted"/>
<name>A0ABT1XSA9_9SPHN</name>
<organism evidence="2 3">
    <name type="scientific">Parerythrobacter lacustris</name>
    <dbReference type="NCBI Taxonomy" id="2969984"/>
    <lineage>
        <taxon>Bacteria</taxon>
        <taxon>Pseudomonadati</taxon>
        <taxon>Pseudomonadota</taxon>
        <taxon>Alphaproteobacteria</taxon>
        <taxon>Sphingomonadales</taxon>
        <taxon>Erythrobacteraceae</taxon>
        <taxon>Parerythrobacter</taxon>
    </lineage>
</organism>
<evidence type="ECO:0000313" key="3">
    <source>
        <dbReference type="Proteomes" id="UP001206067"/>
    </source>
</evidence>
<feature type="transmembrane region" description="Helical" evidence="1">
    <location>
        <begin position="6"/>
        <end position="22"/>
    </location>
</feature>
<protein>
    <recommendedName>
        <fullName evidence="4">GlsB/YeaQ/YmgE family stress response membrane protein</fullName>
    </recommendedName>
</protein>
<accession>A0ABT1XSA9</accession>
<sequence length="68" mass="7041">MLDIVIYLSWIVIGAVGLVSMMRSGVAPGPGGMNGERHGDHPGLFWITVMLSVGGIIGGVFGLAISIF</sequence>
<evidence type="ECO:0000256" key="1">
    <source>
        <dbReference type="SAM" id="Phobius"/>
    </source>
</evidence>